<name>A0A388L5J8_CHABU</name>
<feature type="compositionally biased region" description="Acidic residues" evidence="2">
    <location>
        <begin position="76"/>
        <end position="87"/>
    </location>
</feature>
<feature type="compositionally biased region" description="Basic and acidic residues" evidence="2">
    <location>
        <begin position="294"/>
        <end position="310"/>
    </location>
</feature>
<organism evidence="3 4">
    <name type="scientific">Chara braunii</name>
    <name type="common">Braun's stonewort</name>
    <dbReference type="NCBI Taxonomy" id="69332"/>
    <lineage>
        <taxon>Eukaryota</taxon>
        <taxon>Viridiplantae</taxon>
        <taxon>Streptophyta</taxon>
        <taxon>Charophyceae</taxon>
        <taxon>Charales</taxon>
        <taxon>Characeae</taxon>
        <taxon>Chara</taxon>
    </lineage>
</organism>
<feature type="compositionally biased region" description="Basic and acidic residues" evidence="2">
    <location>
        <begin position="698"/>
        <end position="736"/>
    </location>
</feature>
<sequence length="1090" mass="124784">MFPLGFGRVCTSRMFMRSGTVKPGPTPAEQAKIDRRLAKKKKEKEAKKKQKEEEAKRKMKEKMDKELEEELKSIQEEDEEEEEEEQEERGALQRRRQLDIPESSSADRLPVEPMDWADKYYYFSEPLKESDEERDKFIAKLATVTDTVERNLLMAEKRAKLNARLLASRRQELEEKKRLQAEGEKLQKALEAQKENPSETEPQLALLKETVLNTRQDMNLMHQTLQRVEAHRVEFENVWNNFLEKAAKDVDQHVQTYIKVLDEHVTKTVTPEVIEKIVKGAGGDGGNEDDDGDDDKKGKNKIGDPKEKLPQETGQVSKIKLKLPWTYNGKKEESVLHWAAAIETYVYGQRIPYWDRVLMATSCMGGDAMSFAISLQKEEGCSSMLEYSQQTRIEDFLKLIRERFEDKNLARRTEMLILSLPDRKWKSTSALKATMDELLQWPDHGLTPAQILNSFARALLDPLRTQLYPRTKEEGMTYEKFGKIAIDHAGFLAEANYCHYWNDLQAGKRWQNRTISGSIPGKDSLLLTFEEGGAETISWDQVRAQFDLKAIHDAIESAETGTDFLKVQNELVKYRQAHDKIIMEQLAKISEQKEEKEVDVTEETVDENIRQLEEALEREKQRKQEMRRHKERNVQQEQKVGKVRHTVIHTEEEEHAISLAQLVNYLAHLEMKIERMQSQIDDVASGLRTVTNLVKGKEQVKEEKTKKREKLMGDAMKSLKVETKKTEEKPETKKGEPSSPPSSSPSSSPSSPPKSPSPKSQDKVTTQPEKPKKKEKVKMKLSFTFCNKKDENLLLWITEIQTYCRTAPVEPESQVAFSTSCLGGEAKEWVLAKANATGFDDFGEWAGTLNLKQLLGKIKERFLDKTTTDEAFDQLTTIGQRHWTSMESLSREFDHLLQVPGLNLQDNQVLYIYSHALPETIRGQLVAKSKSGKYNYRQFRDLALQREQMTSQVKNSYASVVKYGGGAGTGKRILWRQKRQDHTLVVFDDVTVENWPLEVEGVTSSSDSGKGEVTVVVVNKGGPRPPVKKKKSRSFPEHPEIAVGKPWEKMGLSQETCQERMDNAQCLKCGIAGHVIAWCPLIRNPKASRQ</sequence>
<comment type="caution">
    <text evidence="3">The sequence shown here is derived from an EMBL/GenBank/DDBJ whole genome shotgun (WGS) entry which is preliminary data.</text>
</comment>
<evidence type="ECO:0008006" key="5">
    <source>
        <dbReference type="Google" id="ProtNLM"/>
    </source>
</evidence>
<dbReference type="AlphaFoldDB" id="A0A388L5J8"/>
<feature type="coiled-coil region" evidence="1">
    <location>
        <begin position="156"/>
        <end position="196"/>
    </location>
</feature>
<gene>
    <name evidence="3" type="ORF">CBR_g24028</name>
</gene>
<accession>A0A388L5J8</accession>
<feature type="region of interest" description="Disordered" evidence="2">
    <location>
        <begin position="618"/>
        <end position="642"/>
    </location>
</feature>
<feature type="compositionally biased region" description="Low complexity" evidence="2">
    <location>
        <begin position="757"/>
        <end position="768"/>
    </location>
</feature>
<feature type="compositionally biased region" description="Basic and acidic residues" evidence="2">
    <location>
        <begin position="43"/>
        <end position="75"/>
    </location>
</feature>
<feature type="region of interest" description="Disordered" evidence="2">
    <location>
        <begin position="278"/>
        <end position="313"/>
    </location>
</feature>
<feature type="region of interest" description="Disordered" evidence="2">
    <location>
        <begin position="17"/>
        <end position="111"/>
    </location>
</feature>
<keyword evidence="4" id="KW-1185">Reference proteome</keyword>
<evidence type="ECO:0000313" key="3">
    <source>
        <dbReference type="EMBL" id="GBG77581.1"/>
    </source>
</evidence>
<evidence type="ECO:0000256" key="1">
    <source>
        <dbReference type="SAM" id="Coils"/>
    </source>
</evidence>
<keyword evidence="1" id="KW-0175">Coiled coil</keyword>
<dbReference type="Gramene" id="GBG77581">
    <property type="protein sequence ID" value="GBG77581"/>
    <property type="gene ID" value="CBR_g24028"/>
</dbReference>
<protein>
    <recommendedName>
        <fullName evidence="5">CCHC-type domain-containing protein</fullName>
    </recommendedName>
</protein>
<reference evidence="3 4" key="1">
    <citation type="journal article" date="2018" name="Cell">
        <title>The Chara Genome: Secondary Complexity and Implications for Plant Terrestrialization.</title>
        <authorList>
            <person name="Nishiyama T."/>
            <person name="Sakayama H."/>
            <person name="Vries J.D."/>
            <person name="Buschmann H."/>
            <person name="Saint-Marcoux D."/>
            <person name="Ullrich K.K."/>
            <person name="Haas F.B."/>
            <person name="Vanderstraeten L."/>
            <person name="Becker D."/>
            <person name="Lang D."/>
            <person name="Vosolsobe S."/>
            <person name="Rombauts S."/>
            <person name="Wilhelmsson P.K.I."/>
            <person name="Janitza P."/>
            <person name="Kern R."/>
            <person name="Heyl A."/>
            <person name="Rumpler F."/>
            <person name="Villalobos L.I.A.C."/>
            <person name="Clay J.M."/>
            <person name="Skokan R."/>
            <person name="Toyoda A."/>
            <person name="Suzuki Y."/>
            <person name="Kagoshima H."/>
            <person name="Schijlen E."/>
            <person name="Tajeshwar N."/>
            <person name="Catarino B."/>
            <person name="Hetherington A.J."/>
            <person name="Saltykova A."/>
            <person name="Bonnot C."/>
            <person name="Breuninger H."/>
            <person name="Symeonidi A."/>
            <person name="Radhakrishnan G.V."/>
            <person name="Van Nieuwerburgh F."/>
            <person name="Deforce D."/>
            <person name="Chang C."/>
            <person name="Karol K.G."/>
            <person name="Hedrich R."/>
            <person name="Ulvskov P."/>
            <person name="Glockner G."/>
            <person name="Delwiche C.F."/>
            <person name="Petrasek J."/>
            <person name="Van de Peer Y."/>
            <person name="Friml J."/>
            <person name="Beilby M."/>
            <person name="Dolan L."/>
            <person name="Kohara Y."/>
            <person name="Sugano S."/>
            <person name="Fujiyama A."/>
            <person name="Delaux P.-M."/>
            <person name="Quint M."/>
            <person name="TheiBen G."/>
            <person name="Hagemann M."/>
            <person name="Harholt J."/>
            <person name="Dunand C."/>
            <person name="Zachgo S."/>
            <person name="Langdale J."/>
            <person name="Maumus F."/>
            <person name="Straeten D.V.D."/>
            <person name="Gould S.B."/>
            <person name="Rensing S.A."/>
        </authorList>
    </citation>
    <scope>NUCLEOTIDE SEQUENCE [LARGE SCALE GENOMIC DNA]</scope>
    <source>
        <strain evidence="3 4">S276</strain>
    </source>
</reference>
<dbReference type="Proteomes" id="UP000265515">
    <property type="component" value="Unassembled WGS sequence"/>
</dbReference>
<dbReference type="EMBL" id="BFEA01000271">
    <property type="protein sequence ID" value="GBG77581.1"/>
    <property type="molecule type" value="Genomic_DNA"/>
</dbReference>
<feature type="region of interest" description="Disordered" evidence="2">
    <location>
        <begin position="698"/>
        <end position="775"/>
    </location>
</feature>
<evidence type="ECO:0000256" key="2">
    <source>
        <dbReference type="SAM" id="MobiDB-lite"/>
    </source>
</evidence>
<proteinExistence type="predicted"/>
<evidence type="ECO:0000313" key="4">
    <source>
        <dbReference type="Proteomes" id="UP000265515"/>
    </source>
</evidence>
<feature type="compositionally biased region" description="Basic and acidic residues" evidence="2">
    <location>
        <begin position="88"/>
        <end position="99"/>
    </location>
</feature>